<evidence type="ECO:0000313" key="3">
    <source>
        <dbReference type="EMBL" id="MFC5491991.1"/>
    </source>
</evidence>
<protein>
    <recommendedName>
        <fullName evidence="5">Dipeptidylpeptidase IV N-terminal domain-containing protein</fullName>
    </recommendedName>
</protein>
<evidence type="ECO:0000313" key="4">
    <source>
        <dbReference type="Proteomes" id="UP001595956"/>
    </source>
</evidence>
<organism evidence="3 4">
    <name type="scientific">Nocardioides caricicola</name>
    <dbReference type="NCBI Taxonomy" id="634770"/>
    <lineage>
        <taxon>Bacteria</taxon>
        <taxon>Bacillati</taxon>
        <taxon>Actinomycetota</taxon>
        <taxon>Actinomycetes</taxon>
        <taxon>Propionibacteriales</taxon>
        <taxon>Nocardioidaceae</taxon>
        <taxon>Nocardioides</taxon>
    </lineage>
</organism>
<name>A0ABW0MVT2_9ACTN</name>
<comment type="similarity">
    <text evidence="1">Belongs to the TolB family.</text>
</comment>
<feature type="signal peptide" evidence="2">
    <location>
        <begin position="1"/>
        <end position="21"/>
    </location>
</feature>
<dbReference type="PANTHER" id="PTHR36842">
    <property type="entry name" value="PROTEIN TOLB HOMOLOG"/>
    <property type="match status" value="1"/>
</dbReference>
<reference evidence="4" key="1">
    <citation type="journal article" date="2019" name="Int. J. Syst. Evol. Microbiol.">
        <title>The Global Catalogue of Microorganisms (GCM) 10K type strain sequencing project: providing services to taxonomists for standard genome sequencing and annotation.</title>
        <authorList>
            <consortium name="The Broad Institute Genomics Platform"/>
            <consortium name="The Broad Institute Genome Sequencing Center for Infectious Disease"/>
            <person name="Wu L."/>
            <person name="Ma J."/>
        </authorList>
    </citation>
    <scope>NUCLEOTIDE SEQUENCE [LARGE SCALE GENOMIC DNA]</scope>
    <source>
        <strain evidence="4">KACC 13778</strain>
    </source>
</reference>
<evidence type="ECO:0000256" key="1">
    <source>
        <dbReference type="ARBA" id="ARBA00009820"/>
    </source>
</evidence>
<keyword evidence="4" id="KW-1185">Reference proteome</keyword>
<feature type="chain" id="PRO_5047225547" description="Dipeptidylpeptidase IV N-terminal domain-containing protein" evidence="2">
    <location>
        <begin position="22"/>
        <end position="314"/>
    </location>
</feature>
<dbReference type="InterPro" id="IPR011659">
    <property type="entry name" value="WD40"/>
</dbReference>
<evidence type="ECO:0008006" key="5">
    <source>
        <dbReference type="Google" id="ProtNLM"/>
    </source>
</evidence>
<dbReference type="PANTHER" id="PTHR36842:SF1">
    <property type="entry name" value="PROTEIN TOLB"/>
    <property type="match status" value="1"/>
</dbReference>
<dbReference type="Pfam" id="PF07676">
    <property type="entry name" value="PD40"/>
    <property type="match status" value="2"/>
</dbReference>
<dbReference type="InterPro" id="IPR011042">
    <property type="entry name" value="6-blade_b-propeller_TolB-like"/>
</dbReference>
<dbReference type="Gene3D" id="2.120.10.30">
    <property type="entry name" value="TolB, C-terminal domain"/>
    <property type="match status" value="2"/>
</dbReference>
<evidence type="ECO:0000256" key="2">
    <source>
        <dbReference type="SAM" id="SignalP"/>
    </source>
</evidence>
<keyword evidence="2" id="KW-0732">Signal</keyword>
<dbReference type="SUPFAM" id="SSF69304">
    <property type="entry name" value="Tricorn protease N-terminal domain"/>
    <property type="match status" value="1"/>
</dbReference>
<comment type="caution">
    <text evidence="3">The sequence shown here is derived from an EMBL/GenBank/DDBJ whole genome shotgun (WGS) entry which is preliminary data.</text>
</comment>
<dbReference type="Proteomes" id="UP001595956">
    <property type="component" value="Unassembled WGS sequence"/>
</dbReference>
<dbReference type="RefSeq" id="WP_345177634.1">
    <property type="nucleotide sequence ID" value="NZ_BAABFQ010000006.1"/>
</dbReference>
<gene>
    <name evidence="3" type="ORF">ACFPKY_02710</name>
</gene>
<sequence length="314" mass="33131">MHLESRLIGPAALLLLLAACAGGDGGDGADVTEHEIVYTSASDQQHADLWLVGADGADPARLTDAEGVELMPTWSPDGERVAYVSGAAWDSPTDLYVLDVDGGESEQLTSTPDRCESQPTWTPDGEELVYVSGSCDAGPDGVFAIGLDGGEERELVAGASWPDIGPDGRLLYSAPVPGKPWYVQRLWVSEPDGTGARDVTPPGMASASEATWSPDGGRIAFVVPAGDPAADEPAEWNEEIYVMDADGSDVRRLTTTPGNDHWPPSWSPDGRLLVYGADGDPASGELATVDLETLEVTPLTDDDAQDAFPSWRPR</sequence>
<dbReference type="EMBL" id="JBHSMD010000001">
    <property type="protein sequence ID" value="MFC5491991.1"/>
    <property type="molecule type" value="Genomic_DNA"/>
</dbReference>
<proteinExistence type="inferred from homology"/>
<dbReference type="Pfam" id="PF26549">
    <property type="entry name" value="Tricorn_N"/>
    <property type="match status" value="1"/>
</dbReference>
<accession>A0ABW0MVT2</accession>
<dbReference type="PROSITE" id="PS51257">
    <property type="entry name" value="PROKAR_LIPOPROTEIN"/>
    <property type="match status" value="1"/>
</dbReference>